<dbReference type="GO" id="GO:0004674">
    <property type="term" value="F:protein serine/threonine kinase activity"/>
    <property type="evidence" value="ECO:0007669"/>
    <property type="project" value="TreeGrafter"/>
</dbReference>
<dbReference type="InterPro" id="IPR008271">
    <property type="entry name" value="Ser/Thr_kinase_AS"/>
</dbReference>
<reference evidence="2 3" key="1">
    <citation type="submission" date="2015-04" db="EMBL/GenBank/DDBJ databases">
        <title>Complete genome sequence of Schizopora paradoxa KUC8140, a cosmopolitan wood degrader in East Asia.</title>
        <authorList>
            <consortium name="DOE Joint Genome Institute"/>
            <person name="Min B."/>
            <person name="Park H."/>
            <person name="Jang Y."/>
            <person name="Kim J.-J."/>
            <person name="Kim K.H."/>
            <person name="Pangilinan J."/>
            <person name="Lipzen A."/>
            <person name="Riley R."/>
            <person name="Grigoriev I.V."/>
            <person name="Spatafora J.W."/>
            <person name="Choi I.-G."/>
        </authorList>
    </citation>
    <scope>NUCLEOTIDE SEQUENCE [LARGE SCALE GENOMIC DNA]</scope>
    <source>
        <strain evidence="2 3">KUC8140</strain>
    </source>
</reference>
<dbReference type="PROSITE" id="PS00108">
    <property type="entry name" value="PROTEIN_KINASE_ST"/>
    <property type="match status" value="1"/>
</dbReference>
<dbReference type="Pfam" id="PF00069">
    <property type="entry name" value="Pkinase"/>
    <property type="match status" value="1"/>
</dbReference>
<organism evidence="2 3">
    <name type="scientific">Schizopora paradoxa</name>
    <dbReference type="NCBI Taxonomy" id="27342"/>
    <lineage>
        <taxon>Eukaryota</taxon>
        <taxon>Fungi</taxon>
        <taxon>Dikarya</taxon>
        <taxon>Basidiomycota</taxon>
        <taxon>Agaricomycotina</taxon>
        <taxon>Agaricomycetes</taxon>
        <taxon>Hymenochaetales</taxon>
        <taxon>Schizoporaceae</taxon>
        <taxon>Schizopora</taxon>
    </lineage>
</organism>
<dbReference type="SMART" id="SM00220">
    <property type="entry name" value="S_TKc"/>
    <property type="match status" value="2"/>
</dbReference>
<dbReference type="InterPro" id="IPR051681">
    <property type="entry name" value="Ser/Thr_Kinases-Pseudokinases"/>
</dbReference>
<gene>
    <name evidence="2" type="ORF">SCHPADRAFT_341314</name>
</gene>
<dbReference type="OrthoDB" id="4062651at2759"/>
<accession>A0A0H2RWX0</accession>
<dbReference type="Proteomes" id="UP000053477">
    <property type="component" value="Unassembled WGS sequence"/>
</dbReference>
<dbReference type="InterPro" id="IPR001245">
    <property type="entry name" value="Ser-Thr/Tyr_kinase_cat_dom"/>
</dbReference>
<feature type="domain" description="Protein kinase" evidence="1">
    <location>
        <begin position="337"/>
        <end position="610"/>
    </location>
</feature>
<dbReference type="Gene3D" id="1.10.510.10">
    <property type="entry name" value="Transferase(Phosphotransferase) domain 1"/>
    <property type="match status" value="2"/>
</dbReference>
<dbReference type="STRING" id="27342.A0A0H2RWX0"/>
<feature type="domain" description="Protein kinase" evidence="1">
    <location>
        <begin position="21"/>
        <end position="297"/>
    </location>
</feature>
<keyword evidence="2" id="KW-0418">Kinase</keyword>
<proteinExistence type="predicted"/>
<dbReference type="InParanoid" id="A0A0H2RWX0"/>
<sequence>MDKLEKILSEIEHLRLDGQIVNRTNITKHGSSCDVYRAWSKKHMKVVAVKHLRQFIDDNPSFAKRLAREIKVWASLAHENVLPFLGFFSGKSNKMPRLVSEWMEDGTMTDYMKTFPRCSLQTLKMLHGIASGLAYLHEMGVIHADLKTPNVLISKQKTPLLTDFGLSKTICPSQTTEKSIVISSSTNNSGGTVRWMAREFFAVSPDPAKSAQKHDERTDVWAYGMVVYELITWKFPYADKINDLVAMFAIANGELPALPPKVGETDIFHKLWDLCQLCWKDRLLRPTAVELIKHGSFVRAIAAKISNGNLEETERQRCGAKIENIFSPLRSLDFGGWVPCEWSGSIGLGRLYSCRLVPGWSEKQNRKISVKRLSVSLSEDMELAEKLATDISKWAKLCHEFVLPPIGYFIEGETMALNLVYESVNYTSLHSYMFGQPYDITLIWYLLIDIASGLEYLHDQSVVNAGLRSHNILVFHPGKPVLVGFDVPNTLPQTTMGTSSDIMKHTVRWMAVELLEIEFRGEYTKETDVWAFGMVAYELLCGKFPYHMLNSNSEVSKAIAMGGLPSKPTKDRSDLFDELWKICLTCWKRNPSERPSSSNLLSFISQIPFDKVIKSSPRDRVKLNRTAFDEKKVVSQWDGYTFKASRSSESLQCEIGSIDESSS</sequence>
<dbReference type="EMBL" id="KQ085952">
    <property type="protein sequence ID" value="KLO13898.1"/>
    <property type="molecule type" value="Genomic_DNA"/>
</dbReference>
<keyword evidence="2" id="KW-0808">Transferase</keyword>
<dbReference type="InterPro" id="IPR011009">
    <property type="entry name" value="Kinase-like_dom_sf"/>
</dbReference>
<dbReference type="PROSITE" id="PS50011">
    <property type="entry name" value="PROTEIN_KINASE_DOM"/>
    <property type="match status" value="2"/>
</dbReference>
<keyword evidence="3" id="KW-1185">Reference proteome</keyword>
<name>A0A0H2RWX0_9AGAM</name>
<dbReference type="GO" id="GO:0005524">
    <property type="term" value="F:ATP binding"/>
    <property type="evidence" value="ECO:0007669"/>
    <property type="project" value="InterPro"/>
</dbReference>
<dbReference type="InterPro" id="IPR000719">
    <property type="entry name" value="Prot_kinase_dom"/>
</dbReference>
<evidence type="ECO:0000313" key="3">
    <source>
        <dbReference type="Proteomes" id="UP000053477"/>
    </source>
</evidence>
<evidence type="ECO:0000313" key="2">
    <source>
        <dbReference type="EMBL" id="KLO13898.1"/>
    </source>
</evidence>
<protein>
    <submittedName>
        <fullName evidence="2">Kinase-like protein</fullName>
    </submittedName>
</protein>
<dbReference type="Pfam" id="PF07714">
    <property type="entry name" value="PK_Tyr_Ser-Thr"/>
    <property type="match status" value="1"/>
</dbReference>
<dbReference type="AlphaFoldDB" id="A0A0H2RWX0"/>
<dbReference type="PANTHER" id="PTHR44329">
    <property type="entry name" value="SERINE/THREONINE-PROTEIN KINASE TNNI3K-RELATED"/>
    <property type="match status" value="1"/>
</dbReference>
<evidence type="ECO:0000259" key="1">
    <source>
        <dbReference type="PROSITE" id="PS50011"/>
    </source>
</evidence>
<dbReference type="SUPFAM" id="SSF56112">
    <property type="entry name" value="Protein kinase-like (PK-like)"/>
    <property type="match status" value="2"/>
</dbReference>